<sequence length="667" mass="75472">MPVITLNQLKAAYELLERQTASRRAELQARLDAGSSITPEEEAWLDGEANLVDEKRTLMILSEASDYESSLQNLTPEQNEAVARMRRVLEDGTEIGAKRKRPDDLKTTAVHVKKQAKKTKPASEKKENATLAQHIEILDWYLANGKNQTKTAKHFSNIYPSLHLKQPTISAWVKDEKMWRQRWEQSAGNAKAKRALQTQYPAVEQMMDLWLVPALSSNIVLSGEVLRQKWKSFADRCGISPDQQLQLSNGWLDRFKKRHGLREFKRHGEAASASAETVEQERQRIQKLILEHGYQPCDIYNMDETGLFYGLPPDRGLSDKATAGVKGKKVRLTYAFTANATGSDRLPPLVIGKYRKPRAFNNRTGSQLGFQYHHNAKAWMTTVIYQEWIEEWDQKLVAQQRKILLLQDNFSAHIPPETLKAIRVEPFEANLTAHVQPNDQGIIRCFKAHYRAKFIERAINRYDSGVTPTSIYDINQLEAMRLADAAWREVDATTIRHCWRKAGILPDFDSLSIMPSKPTISVASLLQSDPPTPVAQAEKAVENALDSLVLTGALQPTNRMDVNSLLNPQIENEIFSEVSEQEIYEAVQGAEAESGDSNDNTIELIENPPTRREALQAASVILRYASTMDNPSARKVEAALASLTRQMRIDAQRQLKDSSITRYFSKN</sequence>
<dbReference type="EMBL" id="JANSHE010000042">
    <property type="protein sequence ID" value="KAJ3018432.1"/>
    <property type="molecule type" value="Genomic_DNA"/>
</dbReference>
<reference evidence="1" key="1">
    <citation type="submission" date="2022-08" db="EMBL/GenBank/DDBJ databases">
        <title>Genome Sequence of Pycnoporus sanguineus.</title>
        <authorList>
            <person name="Buettner E."/>
        </authorList>
    </citation>
    <scope>NUCLEOTIDE SEQUENCE</scope>
    <source>
        <strain evidence="1">CG-C14</strain>
    </source>
</reference>
<comment type="caution">
    <text evidence="1">The sequence shown here is derived from an EMBL/GenBank/DDBJ whole genome shotgun (WGS) entry which is preliminary data.</text>
</comment>
<name>A0ACC1QB77_9APHY</name>
<proteinExistence type="predicted"/>
<evidence type="ECO:0000313" key="2">
    <source>
        <dbReference type="Proteomes" id="UP001144978"/>
    </source>
</evidence>
<organism evidence="1 2">
    <name type="scientific">Trametes sanguinea</name>
    <dbReference type="NCBI Taxonomy" id="158606"/>
    <lineage>
        <taxon>Eukaryota</taxon>
        <taxon>Fungi</taxon>
        <taxon>Dikarya</taxon>
        <taxon>Basidiomycota</taxon>
        <taxon>Agaricomycotina</taxon>
        <taxon>Agaricomycetes</taxon>
        <taxon>Polyporales</taxon>
        <taxon>Polyporaceae</taxon>
        <taxon>Trametes</taxon>
    </lineage>
</organism>
<keyword evidence="2" id="KW-1185">Reference proteome</keyword>
<accession>A0ACC1QB77</accession>
<evidence type="ECO:0000313" key="1">
    <source>
        <dbReference type="EMBL" id="KAJ3018432.1"/>
    </source>
</evidence>
<gene>
    <name evidence="1" type="ORF">NUW54_g336</name>
</gene>
<dbReference type="Proteomes" id="UP001144978">
    <property type="component" value="Unassembled WGS sequence"/>
</dbReference>
<protein>
    <submittedName>
        <fullName evidence="1">Uncharacterized protein</fullName>
    </submittedName>
</protein>